<dbReference type="OrthoDB" id="9816361at2"/>
<dbReference type="AlphaFoldDB" id="A0A6G1U062"/>
<proteinExistence type="predicted"/>
<comment type="caution">
    <text evidence="7">The sequence shown here is derived from an EMBL/GenBank/DDBJ whole genome shotgun (WGS) entry which is preliminary data.</text>
</comment>
<evidence type="ECO:0000313" key="8">
    <source>
        <dbReference type="Proteomes" id="UP000480425"/>
    </source>
</evidence>
<dbReference type="Pfam" id="PF05154">
    <property type="entry name" value="TM2"/>
    <property type="match status" value="1"/>
</dbReference>
<keyword evidence="3 5" id="KW-1133">Transmembrane helix</keyword>
<keyword evidence="4 5" id="KW-0472">Membrane</keyword>
<feature type="domain" description="TM2" evidence="6">
    <location>
        <begin position="44"/>
        <end position="92"/>
    </location>
</feature>
<dbReference type="GO" id="GO:0016020">
    <property type="term" value="C:membrane"/>
    <property type="evidence" value="ECO:0007669"/>
    <property type="project" value="UniProtKB-SubCell"/>
</dbReference>
<sequence length="111" mass="12271">MEQQQVEQLIAIYCNKLPLEAIHVIKDKLLTMDYNAASIILAQAKDPTISILLSVLVGSLGIDRIYIGDTGLGIIKLLTCGGCGIWWLIDLFLIINATKQKNLQLLMGIYL</sequence>
<accession>A0A6G1U062</accession>
<name>A0A6G1U062_9BACT</name>
<evidence type="ECO:0000256" key="3">
    <source>
        <dbReference type="ARBA" id="ARBA00022989"/>
    </source>
</evidence>
<evidence type="ECO:0000259" key="6">
    <source>
        <dbReference type="Pfam" id="PF05154"/>
    </source>
</evidence>
<gene>
    <name evidence="7" type="ORF">F7D73_06140</name>
</gene>
<evidence type="ECO:0000256" key="2">
    <source>
        <dbReference type="ARBA" id="ARBA00022692"/>
    </source>
</evidence>
<feature type="transmembrane region" description="Helical" evidence="5">
    <location>
        <begin position="49"/>
        <end position="67"/>
    </location>
</feature>
<organism evidence="7 8">
    <name type="scientific">Segatella copri</name>
    <dbReference type="NCBI Taxonomy" id="165179"/>
    <lineage>
        <taxon>Bacteria</taxon>
        <taxon>Pseudomonadati</taxon>
        <taxon>Bacteroidota</taxon>
        <taxon>Bacteroidia</taxon>
        <taxon>Bacteroidales</taxon>
        <taxon>Prevotellaceae</taxon>
        <taxon>Segatella</taxon>
    </lineage>
</organism>
<dbReference type="Proteomes" id="UP000480425">
    <property type="component" value="Unassembled WGS sequence"/>
</dbReference>
<dbReference type="InterPro" id="IPR007829">
    <property type="entry name" value="TM2"/>
</dbReference>
<evidence type="ECO:0000256" key="5">
    <source>
        <dbReference type="SAM" id="Phobius"/>
    </source>
</evidence>
<evidence type="ECO:0000313" key="7">
    <source>
        <dbReference type="EMBL" id="MQN80535.1"/>
    </source>
</evidence>
<dbReference type="PANTHER" id="PTHR21016:SF25">
    <property type="entry name" value="TM2 DOMAIN-CONTAINING PROTEIN DDB_G0277895-RELATED"/>
    <property type="match status" value="1"/>
</dbReference>
<dbReference type="RefSeq" id="WP_153123096.1">
    <property type="nucleotide sequence ID" value="NZ_JAPDUV010000001.1"/>
</dbReference>
<dbReference type="EMBL" id="VZCB01000052">
    <property type="protein sequence ID" value="MQN80535.1"/>
    <property type="molecule type" value="Genomic_DNA"/>
</dbReference>
<comment type="subcellular location">
    <subcellularLocation>
        <location evidence="1">Membrane</location>
        <topology evidence="1">Multi-pass membrane protein</topology>
    </subcellularLocation>
</comment>
<dbReference type="InterPro" id="IPR050932">
    <property type="entry name" value="TM2D1-3-like"/>
</dbReference>
<evidence type="ECO:0000256" key="4">
    <source>
        <dbReference type="ARBA" id="ARBA00023136"/>
    </source>
</evidence>
<protein>
    <submittedName>
        <fullName evidence="7">TM2 domain-containing protein</fullName>
    </submittedName>
</protein>
<reference evidence="7 8" key="1">
    <citation type="submission" date="2019-09" db="EMBL/GenBank/DDBJ databases">
        <title>Distinct polysaccharide growth profiles of human intestinal Prevotella copri isolates.</title>
        <authorList>
            <person name="Fehlner-Peach H."/>
            <person name="Magnabosco C."/>
            <person name="Raghavan V."/>
            <person name="Scher J.U."/>
            <person name="Tett A."/>
            <person name="Cox L.M."/>
            <person name="Gottsegen C."/>
            <person name="Watters A."/>
            <person name="Wiltshire- Gordon J.D."/>
            <person name="Segata N."/>
            <person name="Bonneau R."/>
            <person name="Littman D.R."/>
        </authorList>
    </citation>
    <scope>NUCLEOTIDE SEQUENCE [LARGE SCALE GENOMIC DNA]</scope>
    <source>
        <strain evidence="8">iA622</strain>
    </source>
</reference>
<evidence type="ECO:0000256" key="1">
    <source>
        <dbReference type="ARBA" id="ARBA00004141"/>
    </source>
</evidence>
<keyword evidence="2 5" id="KW-0812">Transmembrane</keyword>
<feature type="transmembrane region" description="Helical" evidence="5">
    <location>
        <begin position="73"/>
        <end position="95"/>
    </location>
</feature>
<dbReference type="PANTHER" id="PTHR21016">
    <property type="entry name" value="BETA-AMYLOID BINDING PROTEIN-RELATED"/>
    <property type="match status" value="1"/>
</dbReference>